<reference evidence="3" key="1">
    <citation type="submission" date="2020-12" db="EMBL/GenBank/DDBJ databases">
        <title>Snuella sp. nov., isolated from sediment in Incheon.</title>
        <authorList>
            <person name="Kim W."/>
        </authorList>
    </citation>
    <scope>NUCLEOTIDE SEQUENCE</scope>
    <source>
        <strain evidence="3">CAU 1569</strain>
    </source>
</reference>
<keyword evidence="3" id="KW-0413">Isomerase</keyword>
<keyword evidence="4" id="KW-1185">Reference proteome</keyword>
<dbReference type="Gene3D" id="2.60.120.10">
    <property type="entry name" value="Jelly Rolls"/>
    <property type="match status" value="1"/>
</dbReference>
<dbReference type="InterPro" id="IPR011051">
    <property type="entry name" value="RmlC_Cupin_sf"/>
</dbReference>
<keyword evidence="1" id="KW-0479">Metal-binding</keyword>
<gene>
    <name evidence="3" type="ORF">JF259_05030</name>
</gene>
<proteinExistence type="predicted"/>
<name>A0A8J7J0R8_9FLAO</name>
<dbReference type="InterPro" id="IPR014710">
    <property type="entry name" value="RmlC-like_jellyroll"/>
</dbReference>
<dbReference type="GO" id="GO:0046872">
    <property type="term" value="F:metal ion binding"/>
    <property type="evidence" value="ECO:0007669"/>
    <property type="project" value="UniProtKB-KW"/>
</dbReference>
<dbReference type="PANTHER" id="PTHR42742:SF3">
    <property type="entry name" value="FRUCTOKINASE"/>
    <property type="match status" value="1"/>
</dbReference>
<protein>
    <submittedName>
        <fullName evidence="3">Class I mannose-6-phosphate isomerase</fullName>
    </submittedName>
</protein>
<sequence>MERKTSQYLMPVKKKKTVSGSYDINPVHEVVNGEIVQGYGALADRLVNEKVIILDGYVGVDWDEVITSLVEVFKAAKLSICAYNIKDCLKSEMDINALVTPYLGGDDPVFGRKTSLVLNDYFDREKLISIDLDQSKDINIIYGTGASLANIEGCLVYFDLPKNELQFRMRADAITNLGFSSPKAHKQMYKHFYFVDWVVLNQEKKRLLPQIDIIVDQQRPGMPIWTEGEALRSSLSKLSKGYFRVRPWFEPGIWGGQWMRERIEGLNQEVPNYAWSFEMIVPENGLVFGDENGMLEVSFDMLMFQEQENVLGKAAKRFQDEFPIRFDFLDTFDGGNLSVQCHPKPDYIKKEFGENFTQDETYYILDAKEGADVYLGFQEDINPEAFKKALEHSYETKEELDVERYVQKLPAKKHDLFLIPHGTVHCSGINNLVLEISATPYIFTFKMYDWQRMDMDGNPRPLNIDRAYDNLNFNRKGQVVQDTLVSKPYVVSSGDHWKKIHLPTHPDHFYDIYRYEFDDEVVIETLNQCHVLMLVEGTAVELDLVNDSQTFHYAETFAVSAAANSYRLVNKGKEAAKVIVSFVKDEAC</sequence>
<evidence type="ECO:0000313" key="3">
    <source>
        <dbReference type="EMBL" id="MBJ6367447.1"/>
    </source>
</evidence>
<dbReference type="SUPFAM" id="SSF51182">
    <property type="entry name" value="RmlC-like cupins"/>
    <property type="match status" value="1"/>
</dbReference>
<dbReference type="RefSeq" id="WP_199114040.1">
    <property type="nucleotide sequence ID" value="NZ_JAELVQ010000004.1"/>
</dbReference>
<dbReference type="CDD" id="cd07010">
    <property type="entry name" value="cupin_PMI_type_I_N_bac"/>
    <property type="match status" value="1"/>
</dbReference>
<dbReference type="PANTHER" id="PTHR42742">
    <property type="entry name" value="TRANSCRIPTIONAL REPRESSOR MPRA"/>
    <property type="match status" value="1"/>
</dbReference>
<dbReference type="EMBL" id="JAELVQ010000004">
    <property type="protein sequence ID" value="MBJ6367447.1"/>
    <property type="molecule type" value="Genomic_DNA"/>
</dbReference>
<dbReference type="InterPro" id="IPR051804">
    <property type="entry name" value="Carb_Metab_Reg_Kinase/Isom"/>
</dbReference>
<evidence type="ECO:0000256" key="1">
    <source>
        <dbReference type="ARBA" id="ARBA00022723"/>
    </source>
</evidence>
<evidence type="ECO:0000256" key="2">
    <source>
        <dbReference type="ARBA" id="ARBA00022833"/>
    </source>
</evidence>
<keyword evidence="2" id="KW-0862">Zinc</keyword>
<dbReference type="GO" id="GO:0016853">
    <property type="term" value="F:isomerase activity"/>
    <property type="evidence" value="ECO:0007669"/>
    <property type="project" value="UniProtKB-KW"/>
</dbReference>
<organism evidence="3 4">
    <name type="scientific">Snuella sedimenti</name>
    <dbReference type="NCBI Taxonomy" id="2798802"/>
    <lineage>
        <taxon>Bacteria</taxon>
        <taxon>Pseudomonadati</taxon>
        <taxon>Bacteroidota</taxon>
        <taxon>Flavobacteriia</taxon>
        <taxon>Flavobacteriales</taxon>
        <taxon>Flavobacteriaceae</taxon>
        <taxon>Snuella</taxon>
    </lineage>
</organism>
<accession>A0A8J7J0R8</accession>
<evidence type="ECO:0000313" key="4">
    <source>
        <dbReference type="Proteomes" id="UP000610931"/>
    </source>
</evidence>
<dbReference type="Proteomes" id="UP000610931">
    <property type="component" value="Unassembled WGS sequence"/>
</dbReference>
<dbReference type="AlphaFoldDB" id="A0A8J7J0R8"/>
<comment type="caution">
    <text evidence="3">The sequence shown here is derived from an EMBL/GenBank/DDBJ whole genome shotgun (WGS) entry which is preliminary data.</text>
</comment>